<evidence type="ECO:0000313" key="7">
    <source>
        <dbReference type="Proteomes" id="UP000683246"/>
    </source>
</evidence>
<evidence type="ECO:0000256" key="1">
    <source>
        <dbReference type="ARBA" id="ARBA00006699"/>
    </source>
</evidence>
<dbReference type="GO" id="GO:0006027">
    <property type="term" value="P:glycosaminoglycan catabolic process"/>
    <property type="evidence" value="ECO:0007669"/>
    <property type="project" value="InterPro"/>
</dbReference>
<feature type="domain" description="Lyase catalytic" evidence="5">
    <location>
        <begin position="289"/>
        <end position="514"/>
    </location>
</feature>
<dbReference type="InterPro" id="IPR014718">
    <property type="entry name" value="GH-type_carb-bd"/>
</dbReference>
<sequence>MSDTPFKDVPYDCITFDEPFVPKNITAEYGTLSITNRHYLTNYALQWDYTKDDTLIIYQKMIYKEPEVMATYVVGGKVCSVMGKPLGFQCYLYSEAPSETVLTFEFGENDVEGLPKVHCTFDFLLNHEGWQEIKLPFNRGIMEGHIGKDLSWLKIQAAAKTSGTVYLANIACMKPIEPNNIGASKQMPNIPMHPRRRCHGDWYRNDHLLNRPLFPKPPKVTCHEKEGFKHITHGYKTLSKEMDCRHYPWENGDEDLIIKQYASYDLTDEQGIITGRYIDMPESYRFNSLMGIIGLKYNETHQPIYKQMFMMMLRHAWDQNYRLRWYNNRGFATGLLYMKDVLIEENLRDKAIQHLREQFDMHRIYDSTGANGRVRAKGENTDDTFFSLPSMLVSVLLMDDTPEKVQEMRALIKHIEEKNLGYGPGLTSSYKPDGTSFHHGTFIYQYHDVANFTLARLFRMVHGTAFDFAPSAYQRFRYILETEYFIRNGLYEPFTTSHYAFNHKRSTGLWHFANFGSIDGEEQTAAMYMYLTKSSQVHQEDSYYQAFEAKGIQPWIAPEGHKTLTYSAAAFHRRDQWAVGVKGHSRYVYPMEVWFGKRYVAYSMFRSYGFMEILYPASEATGGLNNGLAIDQGFDWRRWPGTTSMYMPLDKIKSIPLNLDDEWAEMLLSDQHFVGGLDTSDGNGVFALKLRGHDKYNMASFYATKTYFYADDYVLCLGSDIHSGLSEYPVETTLFQNHLEHQQDKLYINDTQGHDDFGFTYQLDENQVNWLIDNRGNGYYVFGHQKLWVAKEHCVSRDSADCITTEGDRAMAWLDHGHAPDYAAYAYILKVGTTLESMMTFVDAMGSDDPPFQMLQQNKQAHIVGIRPTETIAYVLFEKNYTLEQHWGTWSSPILAVTMPAILTVKALDDTLILSICDPDLRFYEGICEDYNLDYTRTEKSIYGRYWYGSESKASVVRVKLKGCWYLDRIQQGNGHLISQTGSCTIVECMCKDGLTNELMLSKHRCTSEKY</sequence>
<dbReference type="GO" id="GO:0016837">
    <property type="term" value="F:carbon-oxygen lyase activity, acting on polysaccharides"/>
    <property type="evidence" value="ECO:0007669"/>
    <property type="project" value="UniProtKB-ARBA"/>
</dbReference>
<feature type="domain" description="Polysaccharide lyase family 8 central" evidence="3">
    <location>
        <begin position="568"/>
        <end position="830"/>
    </location>
</feature>
<dbReference type="Gene3D" id="2.70.98.10">
    <property type="match status" value="1"/>
</dbReference>
<dbReference type="InterPro" id="IPR008979">
    <property type="entry name" value="Galactose-bd-like_sf"/>
</dbReference>
<dbReference type="EMBL" id="CP058649">
    <property type="protein sequence ID" value="QUI22236.1"/>
    <property type="molecule type" value="Genomic_DNA"/>
</dbReference>
<comment type="similarity">
    <text evidence="1">Belongs to the polysaccharide lyase 8 family.</text>
</comment>
<dbReference type="Proteomes" id="UP000683246">
    <property type="component" value="Chromosome"/>
</dbReference>
<accession>A0A8J8MIP1</accession>
<dbReference type="InterPro" id="IPR011013">
    <property type="entry name" value="Gal_mutarotase_sf_dom"/>
</dbReference>
<dbReference type="GO" id="GO:0005975">
    <property type="term" value="P:carbohydrate metabolic process"/>
    <property type="evidence" value="ECO:0007669"/>
    <property type="project" value="InterPro"/>
</dbReference>
<dbReference type="InterPro" id="IPR015176">
    <property type="entry name" value="Lyase_N"/>
</dbReference>
<dbReference type="SUPFAM" id="SSF74650">
    <property type="entry name" value="Galactose mutarotase-like"/>
    <property type="match status" value="1"/>
</dbReference>
<dbReference type="SUPFAM" id="SSF49785">
    <property type="entry name" value="Galactose-binding domain-like"/>
    <property type="match status" value="1"/>
</dbReference>
<dbReference type="Pfam" id="PF02278">
    <property type="entry name" value="Lyase_8"/>
    <property type="match status" value="1"/>
</dbReference>
<organism evidence="6 7">
    <name type="scientific">Vallitalea pronyensis</name>
    <dbReference type="NCBI Taxonomy" id="1348613"/>
    <lineage>
        <taxon>Bacteria</taxon>
        <taxon>Bacillati</taxon>
        <taxon>Bacillota</taxon>
        <taxon>Clostridia</taxon>
        <taxon>Lachnospirales</taxon>
        <taxon>Vallitaleaceae</taxon>
        <taxon>Vallitalea</taxon>
    </lineage>
</organism>
<evidence type="ECO:0000259" key="3">
    <source>
        <dbReference type="Pfam" id="PF02278"/>
    </source>
</evidence>
<dbReference type="KEGG" id="vpy:HZI73_07975"/>
<name>A0A8J8MIP1_9FIRM</name>
<dbReference type="SUPFAM" id="SSF49863">
    <property type="entry name" value="Hyaluronate lyase-like, C-terminal domain"/>
    <property type="match status" value="1"/>
</dbReference>
<dbReference type="RefSeq" id="WP_212697719.1">
    <property type="nucleotide sequence ID" value="NZ_CP058649.1"/>
</dbReference>
<dbReference type="InterPro" id="IPR008929">
    <property type="entry name" value="Chondroitin_lyas"/>
</dbReference>
<dbReference type="Gene3D" id="1.50.10.100">
    <property type="entry name" value="Chondroitin AC/alginate lyase"/>
    <property type="match status" value="1"/>
</dbReference>
<evidence type="ECO:0000259" key="4">
    <source>
        <dbReference type="Pfam" id="PF09092"/>
    </source>
</evidence>
<evidence type="ECO:0000259" key="5">
    <source>
        <dbReference type="Pfam" id="PF09093"/>
    </source>
</evidence>
<keyword evidence="2" id="KW-0456">Lyase</keyword>
<dbReference type="Pfam" id="PF09093">
    <property type="entry name" value="Lyase_catalyt"/>
    <property type="match status" value="1"/>
</dbReference>
<dbReference type="GO" id="GO:0005576">
    <property type="term" value="C:extracellular region"/>
    <property type="evidence" value="ECO:0007669"/>
    <property type="project" value="InterPro"/>
</dbReference>
<dbReference type="PANTHER" id="PTHR37322">
    <property type="match status" value="1"/>
</dbReference>
<dbReference type="SUPFAM" id="SSF48230">
    <property type="entry name" value="Chondroitin AC/alginate lyase"/>
    <property type="match status" value="1"/>
</dbReference>
<dbReference type="InterPro" id="IPR039174">
    <property type="entry name" value="Chondroitin_ABC_lyase"/>
</dbReference>
<dbReference type="Gene3D" id="2.60.120.430">
    <property type="entry name" value="Galactose-binding lectin"/>
    <property type="match status" value="1"/>
</dbReference>
<proteinExistence type="inferred from homology"/>
<keyword evidence="7" id="KW-1185">Reference proteome</keyword>
<dbReference type="Pfam" id="PF09092">
    <property type="entry name" value="Lyase_N"/>
    <property type="match status" value="1"/>
</dbReference>
<protein>
    <submittedName>
        <fullName evidence="6">Uncharacterized protein</fullName>
    </submittedName>
</protein>
<reference evidence="6" key="1">
    <citation type="submission" date="2020-07" db="EMBL/GenBank/DDBJ databases">
        <title>Vallitalea pronyensis genome.</title>
        <authorList>
            <person name="Postec A."/>
        </authorList>
    </citation>
    <scope>NUCLEOTIDE SEQUENCE</scope>
    <source>
        <strain evidence="6">FatNI3</strain>
    </source>
</reference>
<dbReference type="AlphaFoldDB" id="A0A8J8MIP1"/>
<feature type="domain" description="Lyase N-terminal" evidence="4">
    <location>
        <begin position="13"/>
        <end position="174"/>
    </location>
</feature>
<dbReference type="InterPro" id="IPR003159">
    <property type="entry name" value="Lyase_8_central_dom"/>
</dbReference>
<dbReference type="PANTHER" id="PTHR37322:SF3">
    <property type="entry name" value="CHONDROITIN SULFATE ABC EXOLYASE"/>
    <property type="match status" value="1"/>
</dbReference>
<evidence type="ECO:0000313" key="6">
    <source>
        <dbReference type="EMBL" id="QUI22236.1"/>
    </source>
</evidence>
<dbReference type="GO" id="GO:0030246">
    <property type="term" value="F:carbohydrate binding"/>
    <property type="evidence" value="ECO:0007669"/>
    <property type="project" value="InterPro"/>
</dbReference>
<dbReference type="Gene3D" id="2.60.220.10">
    <property type="entry name" value="Polysaccharide lyase family 8-like, C-terminal"/>
    <property type="match status" value="1"/>
</dbReference>
<dbReference type="InterPro" id="IPR011071">
    <property type="entry name" value="Lyase_8-like_C"/>
</dbReference>
<dbReference type="InterPro" id="IPR015177">
    <property type="entry name" value="Lyase_catalyt"/>
</dbReference>
<gene>
    <name evidence="6" type="ORF">HZI73_07975</name>
</gene>
<evidence type="ECO:0000256" key="2">
    <source>
        <dbReference type="ARBA" id="ARBA00023239"/>
    </source>
</evidence>